<evidence type="ECO:0000313" key="1">
    <source>
        <dbReference type="EMBL" id="RUS78094.1"/>
    </source>
</evidence>
<accession>A0A3S0ZHW2</accession>
<dbReference type="EMBL" id="RQTK01000533">
    <property type="protein sequence ID" value="RUS78094.1"/>
    <property type="molecule type" value="Genomic_DNA"/>
</dbReference>
<sequence length="100" mass="12023">MLSLHSVYDHHGQYIYIYMYIRKKIVSMQNLKSARSTRKNKSDFPTNSNLHHLATQYIRAFVVFILSFSSEFSFSDVLSFFSSEFRFSEVYSFFFRIQIF</sequence>
<keyword evidence="2" id="KW-1185">Reference proteome</keyword>
<gene>
    <name evidence="1" type="ORF">EGW08_014138</name>
</gene>
<comment type="caution">
    <text evidence="1">The sequence shown here is derived from an EMBL/GenBank/DDBJ whole genome shotgun (WGS) entry which is preliminary data.</text>
</comment>
<evidence type="ECO:0000313" key="2">
    <source>
        <dbReference type="Proteomes" id="UP000271974"/>
    </source>
</evidence>
<protein>
    <submittedName>
        <fullName evidence="1">Uncharacterized protein</fullName>
    </submittedName>
</protein>
<name>A0A3S0ZHW2_ELYCH</name>
<organism evidence="1 2">
    <name type="scientific">Elysia chlorotica</name>
    <name type="common">Eastern emerald elysia</name>
    <name type="synonym">Sea slug</name>
    <dbReference type="NCBI Taxonomy" id="188477"/>
    <lineage>
        <taxon>Eukaryota</taxon>
        <taxon>Metazoa</taxon>
        <taxon>Spiralia</taxon>
        <taxon>Lophotrochozoa</taxon>
        <taxon>Mollusca</taxon>
        <taxon>Gastropoda</taxon>
        <taxon>Heterobranchia</taxon>
        <taxon>Euthyneura</taxon>
        <taxon>Panpulmonata</taxon>
        <taxon>Sacoglossa</taxon>
        <taxon>Placobranchoidea</taxon>
        <taxon>Plakobranchidae</taxon>
        <taxon>Elysia</taxon>
    </lineage>
</organism>
<reference evidence="1 2" key="1">
    <citation type="submission" date="2019-01" db="EMBL/GenBank/DDBJ databases">
        <title>A draft genome assembly of the solar-powered sea slug Elysia chlorotica.</title>
        <authorList>
            <person name="Cai H."/>
            <person name="Li Q."/>
            <person name="Fang X."/>
            <person name="Li J."/>
            <person name="Curtis N.E."/>
            <person name="Altenburger A."/>
            <person name="Shibata T."/>
            <person name="Feng M."/>
            <person name="Maeda T."/>
            <person name="Schwartz J.A."/>
            <person name="Shigenobu S."/>
            <person name="Lundholm N."/>
            <person name="Nishiyama T."/>
            <person name="Yang H."/>
            <person name="Hasebe M."/>
            <person name="Li S."/>
            <person name="Pierce S.K."/>
            <person name="Wang J."/>
        </authorList>
    </citation>
    <scope>NUCLEOTIDE SEQUENCE [LARGE SCALE GENOMIC DNA]</scope>
    <source>
        <strain evidence="1">EC2010</strain>
        <tissue evidence="1">Whole organism of an adult</tissue>
    </source>
</reference>
<dbReference type="AlphaFoldDB" id="A0A3S0ZHW2"/>
<proteinExistence type="predicted"/>
<dbReference type="Proteomes" id="UP000271974">
    <property type="component" value="Unassembled WGS sequence"/>
</dbReference>